<dbReference type="Gene3D" id="2.60.40.10">
    <property type="entry name" value="Immunoglobulins"/>
    <property type="match status" value="1"/>
</dbReference>
<dbReference type="InterPro" id="IPR002044">
    <property type="entry name" value="CBM20"/>
</dbReference>
<dbReference type="PROSITE" id="PS51704">
    <property type="entry name" value="GP_PDE"/>
    <property type="match status" value="1"/>
</dbReference>
<evidence type="ECO:0000259" key="4">
    <source>
        <dbReference type="PROSITE" id="PS51166"/>
    </source>
</evidence>
<evidence type="ECO:0000259" key="5">
    <source>
        <dbReference type="PROSITE" id="PS51704"/>
    </source>
</evidence>
<dbReference type="Pfam" id="PF03009">
    <property type="entry name" value="GDPD"/>
    <property type="match status" value="1"/>
</dbReference>
<dbReference type="InterPro" id="IPR030395">
    <property type="entry name" value="GP_PDE_dom"/>
</dbReference>
<feature type="domain" description="GP-PDE" evidence="5">
    <location>
        <begin position="381"/>
        <end position="681"/>
    </location>
</feature>
<dbReference type="InterPro" id="IPR057506">
    <property type="entry name" value="C2_GPCPD1"/>
</dbReference>
<gene>
    <name evidence="6" type="ORF">DdX_10556</name>
</gene>
<dbReference type="Pfam" id="PF25329">
    <property type="entry name" value="C2_GDE1"/>
    <property type="match status" value="1"/>
</dbReference>
<keyword evidence="7" id="KW-1185">Reference proteome</keyword>
<evidence type="ECO:0000313" key="7">
    <source>
        <dbReference type="Proteomes" id="UP001201812"/>
    </source>
</evidence>
<dbReference type="InterPro" id="IPR013784">
    <property type="entry name" value="Carb-bd-like_fold"/>
</dbReference>
<dbReference type="FunFam" id="3.20.20.190:FF:000032">
    <property type="entry name" value="Glycerophosphoryl diester phosphodiesterase, putative"/>
    <property type="match status" value="1"/>
</dbReference>
<keyword evidence="2" id="KW-0378">Hydrolase</keyword>
<dbReference type="Proteomes" id="UP001201812">
    <property type="component" value="Unassembled WGS sequence"/>
</dbReference>
<proteinExistence type="inferred from homology"/>
<name>A0AAD4N447_9BILA</name>
<dbReference type="GO" id="GO:2001070">
    <property type="term" value="F:starch binding"/>
    <property type="evidence" value="ECO:0007669"/>
    <property type="project" value="InterPro"/>
</dbReference>
<dbReference type="GO" id="GO:0047389">
    <property type="term" value="F:glycerophosphocholine phosphodiesterase activity"/>
    <property type="evidence" value="ECO:0007669"/>
    <property type="project" value="TreeGrafter"/>
</dbReference>
<feature type="domain" description="CBM20" evidence="4">
    <location>
        <begin position="27"/>
        <end position="152"/>
    </location>
</feature>
<evidence type="ECO:0000313" key="6">
    <source>
        <dbReference type="EMBL" id="KAI1710854.1"/>
    </source>
</evidence>
<dbReference type="PANTHER" id="PTHR22958:SF1">
    <property type="entry name" value="GLYCEROPHOSPHOCHOLINE PHOSPHODIESTERASE GPCPD1"/>
    <property type="match status" value="1"/>
</dbReference>
<dbReference type="PANTHER" id="PTHR22958">
    <property type="entry name" value="GLYCEROPHOSPHORYL DIESTER PHOSPHODIESTERASE"/>
    <property type="match status" value="1"/>
</dbReference>
<dbReference type="EMBL" id="JAKKPZ010000024">
    <property type="protein sequence ID" value="KAI1710854.1"/>
    <property type="molecule type" value="Genomic_DNA"/>
</dbReference>
<reference evidence="6" key="1">
    <citation type="submission" date="2022-01" db="EMBL/GenBank/DDBJ databases">
        <title>Genome Sequence Resource for Two Populations of Ditylenchus destructor, the Migratory Endoparasitic Phytonematode.</title>
        <authorList>
            <person name="Zhang H."/>
            <person name="Lin R."/>
            <person name="Xie B."/>
        </authorList>
    </citation>
    <scope>NUCLEOTIDE SEQUENCE</scope>
    <source>
        <strain evidence="6">BazhouSP</strain>
    </source>
</reference>
<evidence type="ECO:0000256" key="2">
    <source>
        <dbReference type="ARBA" id="ARBA00022801"/>
    </source>
</evidence>
<dbReference type="GO" id="GO:0046475">
    <property type="term" value="P:glycerophospholipid catabolic process"/>
    <property type="evidence" value="ECO:0007669"/>
    <property type="project" value="TreeGrafter"/>
</dbReference>
<evidence type="ECO:0000256" key="1">
    <source>
        <dbReference type="ARBA" id="ARBA00007277"/>
    </source>
</evidence>
<feature type="region of interest" description="Disordered" evidence="3">
    <location>
        <begin position="204"/>
        <end position="228"/>
    </location>
</feature>
<dbReference type="InterPro" id="IPR017946">
    <property type="entry name" value="PLC-like_Pdiesterase_TIM-brl"/>
</dbReference>
<dbReference type="SMART" id="SM01065">
    <property type="entry name" value="CBM_2"/>
    <property type="match status" value="1"/>
</dbReference>
<dbReference type="Pfam" id="PF00686">
    <property type="entry name" value="CBM_20"/>
    <property type="match status" value="1"/>
</dbReference>
<dbReference type="InterPro" id="IPR051578">
    <property type="entry name" value="GDPD"/>
</dbReference>
<protein>
    <submittedName>
        <fullName evidence="6">Glycerophosphoryl diester phosphodiesterase family domain-containing protein</fullName>
    </submittedName>
</protein>
<organism evidence="6 7">
    <name type="scientific">Ditylenchus destructor</name>
    <dbReference type="NCBI Taxonomy" id="166010"/>
    <lineage>
        <taxon>Eukaryota</taxon>
        <taxon>Metazoa</taxon>
        <taxon>Ecdysozoa</taxon>
        <taxon>Nematoda</taxon>
        <taxon>Chromadorea</taxon>
        <taxon>Rhabditida</taxon>
        <taxon>Tylenchina</taxon>
        <taxon>Tylenchomorpha</taxon>
        <taxon>Sphaerularioidea</taxon>
        <taxon>Anguinidae</taxon>
        <taxon>Anguininae</taxon>
        <taxon>Ditylenchus</taxon>
    </lineage>
</organism>
<dbReference type="AlphaFoldDB" id="A0AAD4N447"/>
<dbReference type="SUPFAM" id="SSF51695">
    <property type="entry name" value="PLC-like phosphodiesterases"/>
    <property type="match status" value="1"/>
</dbReference>
<evidence type="ECO:0000256" key="3">
    <source>
        <dbReference type="SAM" id="MobiDB-lite"/>
    </source>
</evidence>
<comment type="similarity">
    <text evidence="1">Belongs to the glycerophosphoryl diester phosphodiesterase family.</text>
</comment>
<dbReference type="SUPFAM" id="SSF49452">
    <property type="entry name" value="Starch-binding domain-like"/>
    <property type="match status" value="1"/>
</dbReference>
<sequence>MPLNKLALTSHTAVSDKDKAVRITKAAVGGSKVTVHFHVNCPLVRPWEFVLVCGSHDKLGSWVPERAPEMVKDPQMENRWSTSIQLTAHECRNLLQFRYFIGYYLQSQADAKKTLIVSSWESHRIPRCILPSVEAIRGSCRDTHVDEYGFHGGRRRVNDGWLNTPDQSQIFFRIHGEALTFFKQRHSQRSYHIRVTPFDLRHKEVGSDDAEPDENNDGSPPLPSFSLTELANLSGTDPSFHEQSSTGELYRNSTDYLIARTRSLAFEYLAFRIELFTHMDHLRVSPIPPSSCNGTSSQSEAEDDAKNLAEKPLERFAIAYCMPSSIQESTSGEISIPLLAKNQQPVGQIKMEYLFITALSKPHPKQHMGVSFINHWKKRRTLEVGHRGCGSSYTKLAAVRENTIHSLNQAARRGADFVEFDVQLSRDKSAVIFHDFHVLVSVAKKSPSIVDFHQLAVKDLRLDQLRLLQVHHHKALDNLDMSTSHQSCITGGPDEAFEMQPFPRLIDALQQINPDTGFNIEIKYPMVMKNGEHECKNFFERNEYVDIIVADVLNYGGERRIVFSSFDPDICLSLSVKQNKYPVLFLVVGETSRYVPFQDARTQNSLTAVNFAMCSQILGANFHSEDLLRDPSPVARAKEFGLISFVWGDDLEKQENIDYFRKKILVDGIIYDRIGEIEHRRNVFVVERELRKAMYVSLNYECNLMCSQEQKLYIATLLFIYSFLNIYVKLSN</sequence>
<comment type="caution">
    <text evidence="6">The sequence shown here is derived from an EMBL/GenBank/DDBJ whole genome shotgun (WGS) entry which is preliminary data.</text>
</comment>
<dbReference type="PROSITE" id="PS51166">
    <property type="entry name" value="CBM20"/>
    <property type="match status" value="1"/>
</dbReference>
<dbReference type="InterPro" id="IPR013783">
    <property type="entry name" value="Ig-like_fold"/>
</dbReference>
<dbReference type="Gene3D" id="3.20.20.190">
    <property type="entry name" value="Phosphatidylinositol (PI) phosphodiesterase"/>
    <property type="match status" value="1"/>
</dbReference>
<feature type="compositionally biased region" description="Acidic residues" evidence="3">
    <location>
        <begin position="207"/>
        <end position="216"/>
    </location>
</feature>
<accession>A0AAD4N447</accession>